<proteinExistence type="predicted"/>
<organism evidence="1 2">
    <name type="scientific">Natronobacterium haloterrestre</name>
    <name type="common">Halobiforma haloterrestris</name>
    <dbReference type="NCBI Taxonomy" id="148448"/>
    <lineage>
        <taxon>Archaea</taxon>
        <taxon>Methanobacteriati</taxon>
        <taxon>Methanobacteriota</taxon>
        <taxon>Stenosarchaea group</taxon>
        <taxon>Halobacteria</taxon>
        <taxon>Halobacteriales</taxon>
        <taxon>Natrialbaceae</taxon>
        <taxon>Natronobacterium</taxon>
    </lineage>
</organism>
<evidence type="ECO:0000313" key="1">
    <source>
        <dbReference type="EMBL" id="SFC50159.1"/>
    </source>
</evidence>
<protein>
    <submittedName>
        <fullName evidence="1">Uncharacterized protein</fullName>
    </submittedName>
</protein>
<dbReference type="Proteomes" id="UP000199161">
    <property type="component" value="Unassembled WGS sequence"/>
</dbReference>
<dbReference type="AlphaFoldDB" id="A0A1I1JNG3"/>
<name>A0A1I1JNG3_NATHA</name>
<keyword evidence="2" id="KW-1185">Reference proteome</keyword>
<evidence type="ECO:0000313" key="2">
    <source>
        <dbReference type="Proteomes" id="UP000199161"/>
    </source>
</evidence>
<dbReference type="EMBL" id="FOKW01000009">
    <property type="protein sequence ID" value="SFC50159.1"/>
    <property type="molecule type" value="Genomic_DNA"/>
</dbReference>
<gene>
    <name evidence="1" type="ORF">SAMN05444422_109109</name>
</gene>
<accession>A0A1I1JNG3</accession>
<reference evidence="2" key="1">
    <citation type="submission" date="2016-10" db="EMBL/GenBank/DDBJ databases">
        <authorList>
            <person name="Varghese N."/>
            <person name="Submissions S."/>
        </authorList>
    </citation>
    <scope>NUCLEOTIDE SEQUENCE [LARGE SCALE GENOMIC DNA]</scope>
    <source>
        <strain evidence="2">DSM 13078</strain>
    </source>
</reference>
<sequence>MVEMKRNYRRRRNEDTVVELNVGTTVIEMKAPCPK</sequence>